<reference evidence="2 3" key="1">
    <citation type="journal article" date="2005" name="Science">
        <title>The genome of the basidiomycetous yeast and human pathogen Cryptococcus neoformans.</title>
        <authorList>
            <person name="Loftus B.J."/>
            <person name="Fung E."/>
            <person name="Roncaglia P."/>
            <person name="Rowley D."/>
            <person name="Amedeo P."/>
            <person name="Bruno D."/>
            <person name="Vamathevan J."/>
            <person name="Miranda M."/>
            <person name="Anderson I.J."/>
            <person name="Fraser J.A."/>
            <person name="Allen J.E."/>
            <person name="Bosdet I.E."/>
            <person name="Brent M.R."/>
            <person name="Chiu R."/>
            <person name="Doering T.L."/>
            <person name="Donlin M.J."/>
            <person name="D'Souza C.A."/>
            <person name="Fox D.S."/>
            <person name="Grinberg V."/>
            <person name="Fu J."/>
            <person name="Fukushima M."/>
            <person name="Haas B.J."/>
            <person name="Huang J.C."/>
            <person name="Janbon G."/>
            <person name="Jones S.J."/>
            <person name="Koo H.L."/>
            <person name="Krzywinski M.I."/>
            <person name="Kwon-Chung J.K."/>
            <person name="Lengeler K.B."/>
            <person name="Maiti R."/>
            <person name="Marra M.A."/>
            <person name="Marra R.E."/>
            <person name="Mathewson C.A."/>
            <person name="Mitchell T.G."/>
            <person name="Pertea M."/>
            <person name="Riggs F.R."/>
            <person name="Salzberg S.L."/>
            <person name="Schein J.E."/>
            <person name="Shvartsbeyn A."/>
            <person name="Shin H."/>
            <person name="Shumway M."/>
            <person name="Specht C.A."/>
            <person name="Suh B.B."/>
            <person name="Tenney A."/>
            <person name="Utterback T.R."/>
            <person name="Wickes B.L."/>
            <person name="Wortman J.R."/>
            <person name="Wye N.H."/>
            <person name="Kronstad J.W."/>
            <person name="Lodge J.K."/>
            <person name="Heitman J."/>
            <person name="Davis R.W."/>
            <person name="Fraser C.M."/>
            <person name="Hyman R.W."/>
        </authorList>
    </citation>
    <scope>NUCLEOTIDE SEQUENCE [LARGE SCALE GENOMIC DNA]</scope>
    <source>
        <strain evidence="3">JEC21 / ATCC MYA-565</strain>
    </source>
</reference>
<dbReference type="InParanoid" id="Q5K7M7"/>
<feature type="region of interest" description="Disordered" evidence="1">
    <location>
        <begin position="202"/>
        <end position="221"/>
    </location>
</feature>
<dbReference type="PANTHER" id="PTHR43190:SF3">
    <property type="entry name" value="N-ACETYL-D-GLUCOSAMINE KINASE"/>
    <property type="match status" value="1"/>
</dbReference>
<sequence>MLQENGSGLVSDQPTVTGDQVSDVAMPTRLPTPPASPTVPQLILCADGGGSKVCVVVRSADGLEVRGTAGPCNVQSVGYAAATQSLLLATYRALAQLPRSHIPHNLLMPSIDLSDSTRSSPQLQAVPMILKNQLPSPPSSIGSKSVVIHNLPSVMNNLTLEPPSASSSFSSSSSLPPSSSPSTTHSSPTSIPLTHLSSYPTLTDKSISTPNPGNPTPRTRLPPLSVPIFQYAWLALAGISCKADEQAFAKVVCGVLGLDMERLKVTNDVNLLAAPALDLPDIDHVIALVAGTGTVGRAIKVGDKKRGLPLEDVAMSRGWGYLLCDEGSAFWIGRLAIRALLSLSDRHASSGIYSSPPPPFLPLHNDLLAYFGTSNPLDLINVASLTASGMAEPTESVGEATSRRNALLAGAARVVFKHAFPGDVSPRPGFLTPPRSTDGGADMDEDHESTSSPRQPEELKHDGILDHASHLEALGIARQAAAPLITLTLSLLGDRTIVRPERSALTLGGGLMMSEGYREMLLDGLKKEGVSFGRVMVVGDAAGEGAQALGRVEFE</sequence>
<accession>Q5K7M7</accession>
<dbReference type="VEuPathDB" id="FungiDB:CNM01900"/>
<feature type="region of interest" description="Disordered" evidence="1">
    <location>
        <begin position="162"/>
        <end position="195"/>
    </location>
</feature>
<protein>
    <recommendedName>
        <fullName evidence="4">GlcNAc kinase</fullName>
    </recommendedName>
</protein>
<dbReference type="GO" id="GO:0047931">
    <property type="term" value="F:glucosamine kinase activity"/>
    <property type="evidence" value="ECO:0000318"/>
    <property type="project" value="GO_Central"/>
</dbReference>
<organism evidence="2 3">
    <name type="scientific">Cryptococcus deneoformans (strain JEC21 / ATCC MYA-565)</name>
    <name type="common">Cryptococcus neoformans var. neoformans serotype D</name>
    <dbReference type="NCBI Taxonomy" id="214684"/>
    <lineage>
        <taxon>Eukaryota</taxon>
        <taxon>Fungi</taxon>
        <taxon>Dikarya</taxon>
        <taxon>Basidiomycota</taxon>
        <taxon>Agaricomycotina</taxon>
        <taxon>Tremellomycetes</taxon>
        <taxon>Tremellales</taxon>
        <taxon>Cryptococcaceae</taxon>
        <taxon>Cryptococcus</taxon>
        <taxon>Cryptococcus neoformans species complex</taxon>
    </lineage>
</organism>
<evidence type="ECO:0000313" key="2">
    <source>
        <dbReference type="EMBL" id="AAW46960.1"/>
    </source>
</evidence>
<dbReference type="InterPro" id="IPR043129">
    <property type="entry name" value="ATPase_NBD"/>
</dbReference>
<evidence type="ECO:0000256" key="1">
    <source>
        <dbReference type="SAM" id="MobiDB-lite"/>
    </source>
</evidence>
<dbReference type="OrthoDB" id="311172at2759"/>
<dbReference type="InterPro" id="IPR052519">
    <property type="entry name" value="Euk-type_GlcNAc_Kinase"/>
</dbReference>
<feature type="compositionally biased region" description="Low complexity" evidence="1">
    <location>
        <begin position="162"/>
        <end position="192"/>
    </location>
</feature>
<dbReference type="STRING" id="214684.Q5K7M7"/>
<dbReference type="eggNOG" id="ENOG502S1AZ">
    <property type="taxonomic scope" value="Eukaryota"/>
</dbReference>
<dbReference type="HOGENOM" id="CLU_016274_7_0_1"/>
<dbReference type="Proteomes" id="UP000002149">
    <property type="component" value="Chromosome 13"/>
</dbReference>
<evidence type="ECO:0008006" key="4">
    <source>
        <dbReference type="Google" id="ProtNLM"/>
    </source>
</evidence>
<dbReference type="Gene3D" id="3.30.420.40">
    <property type="match status" value="2"/>
</dbReference>
<dbReference type="PANTHER" id="PTHR43190">
    <property type="entry name" value="N-ACETYL-D-GLUCOSAMINE KINASE"/>
    <property type="match status" value="1"/>
</dbReference>
<gene>
    <name evidence="2" type="ordered locus">CNM01900</name>
</gene>
<dbReference type="EMBL" id="AE017353">
    <property type="protein sequence ID" value="AAW46960.1"/>
    <property type="molecule type" value="Genomic_DNA"/>
</dbReference>
<keyword evidence="3" id="KW-1185">Reference proteome</keyword>
<dbReference type="RefSeq" id="XP_568477.1">
    <property type="nucleotide sequence ID" value="XM_568477.2"/>
</dbReference>
<dbReference type="GeneID" id="3255173"/>
<accession>Q55I40</accession>
<dbReference type="KEGG" id="cne:CNM01900"/>
<feature type="region of interest" description="Disordered" evidence="1">
    <location>
        <begin position="426"/>
        <end position="458"/>
    </location>
</feature>
<proteinExistence type="predicted"/>
<dbReference type="SUPFAM" id="SSF53067">
    <property type="entry name" value="Actin-like ATPase domain"/>
    <property type="match status" value="1"/>
</dbReference>
<dbReference type="OMA" id="CGNCATL"/>
<dbReference type="PaxDb" id="214684-Q5K7M7"/>
<name>Q5K7M7_CRYD1</name>
<dbReference type="AlphaFoldDB" id="Q5K7M7"/>
<evidence type="ECO:0000313" key="3">
    <source>
        <dbReference type="Proteomes" id="UP000002149"/>
    </source>
</evidence>